<sequence>MDPVTLIVAALVAGATSGVTDTVSQAVKDGYAGLKNVLAVKFAGNPKSEQALADYEADPDTYEKPLAKQLKETGADQDTEVLAAAEAVLKAAEQAGVKTKYHITVTGGKVGIIGDHGTVTFN</sequence>
<comment type="caution">
    <text evidence="1">The sequence shown here is derived from an EMBL/GenBank/DDBJ whole genome shotgun (WGS) entry which is preliminary data.</text>
</comment>
<dbReference type="RefSeq" id="WP_301229263.1">
    <property type="nucleotide sequence ID" value="NZ_JAROCG010000002.1"/>
</dbReference>
<reference evidence="1" key="1">
    <citation type="submission" date="2023-06" db="EMBL/GenBank/DDBJ databases">
        <title>MT1 and MT2 Draft Genomes of Novel Species.</title>
        <authorList>
            <person name="Venkateswaran K."/>
        </authorList>
    </citation>
    <scope>NUCLEOTIDE SEQUENCE</scope>
    <source>
        <strain evidence="1">IIF3SC-B10</strain>
    </source>
</reference>
<accession>A0ABT8K4D4</accession>
<dbReference type="Proteomes" id="UP001174209">
    <property type="component" value="Unassembled WGS sequence"/>
</dbReference>
<evidence type="ECO:0000313" key="1">
    <source>
        <dbReference type="EMBL" id="MDN4612324.1"/>
    </source>
</evidence>
<organism evidence="1 2">
    <name type="scientific">Arthrobacter burdickii</name>
    <dbReference type="NCBI Taxonomy" id="3035920"/>
    <lineage>
        <taxon>Bacteria</taxon>
        <taxon>Bacillati</taxon>
        <taxon>Actinomycetota</taxon>
        <taxon>Actinomycetes</taxon>
        <taxon>Micrococcales</taxon>
        <taxon>Micrococcaceae</taxon>
        <taxon>Arthrobacter</taxon>
    </lineage>
</organism>
<name>A0ABT8K4D4_9MICC</name>
<evidence type="ECO:0000313" key="2">
    <source>
        <dbReference type="Proteomes" id="UP001174209"/>
    </source>
</evidence>
<gene>
    <name evidence="1" type="ORF">P5G52_15760</name>
</gene>
<evidence type="ECO:0008006" key="3">
    <source>
        <dbReference type="Google" id="ProtNLM"/>
    </source>
</evidence>
<protein>
    <recommendedName>
        <fullName evidence="3">RHIM domain-containing protein</fullName>
    </recommendedName>
</protein>
<proteinExistence type="predicted"/>
<dbReference type="EMBL" id="JAROCG010000002">
    <property type="protein sequence ID" value="MDN4612324.1"/>
    <property type="molecule type" value="Genomic_DNA"/>
</dbReference>
<keyword evidence="2" id="KW-1185">Reference proteome</keyword>